<feature type="compositionally biased region" description="Polar residues" evidence="2">
    <location>
        <begin position="37"/>
        <end position="46"/>
    </location>
</feature>
<dbReference type="Pfam" id="PF10145">
    <property type="entry name" value="PhageMin_Tail"/>
    <property type="match status" value="1"/>
</dbReference>
<evidence type="ECO:0000313" key="4">
    <source>
        <dbReference type="EMBL" id="MDO3682191.1"/>
    </source>
</evidence>
<organism evidence="4 5">
    <name type="scientific">Paenibacillus ehimensis</name>
    <dbReference type="NCBI Taxonomy" id="79264"/>
    <lineage>
        <taxon>Bacteria</taxon>
        <taxon>Bacillati</taxon>
        <taxon>Bacillota</taxon>
        <taxon>Bacilli</taxon>
        <taxon>Bacillales</taxon>
        <taxon>Paenibacillaceae</taxon>
        <taxon>Paenibacillus</taxon>
    </lineage>
</organism>
<proteinExistence type="predicted"/>
<reference evidence="4" key="1">
    <citation type="submission" date="2023-07" db="EMBL/GenBank/DDBJ databases">
        <authorList>
            <person name="Aktuganov G."/>
            <person name="Boyko T."/>
            <person name="Delegan Y."/>
            <person name="Galimzianova N."/>
            <person name="Gilvanova E."/>
            <person name="Korobov V."/>
            <person name="Kuzmina L."/>
            <person name="Melentiev A."/>
            <person name="Milman P."/>
            <person name="Ryabova A."/>
            <person name="Stupak E."/>
            <person name="Yasakov T."/>
            <person name="Zharikova N."/>
            <person name="Zhurenko E."/>
        </authorList>
    </citation>
    <scope>NUCLEOTIDE SEQUENCE</scope>
    <source>
        <strain evidence="4">IB-739</strain>
    </source>
</reference>
<dbReference type="PANTHER" id="PTHR37813:SF1">
    <property type="entry name" value="FELS-2 PROPHAGE PROTEIN"/>
    <property type="match status" value="1"/>
</dbReference>
<dbReference type="PANTHER" id="PTHR37813">
    <property type="entry name" value="FELS-2 PROPHAGE PROTEIN"/>
    <property type="match status" value="1"/>
</dbReference>
<evidence type="ECO:0000313" key="5">
    <source>
        <dbReference type="Proteomes" id="UP001168883"/>
    </source>
</evidence>
<evidence type="ECO:0000256" key="1">
    <source>
        <dbReference type="ARBA" id="ARBA00022612"/>
    </source>
</evidence>
<keyword evidence="5" id="KW-1185">Reference proteome</keyword>
<dbReference type="RefSeq" id="WP_302881616.1">
    <property type="nucleotide sequence ID" value="NZ_JAUMKJ010000118.1"/>
</dbReference>
<evidence type="ECO:0000256" key="2">
    <source>
        <dbReference type="SAM" id="MobiDB-lite"/>
    </source>
</evidence>
<dbReference type="NCBIfam" id="TIGR01760">
    <property type="entry name" value="tape_meas_TP901"/>
    <property type="match status" value="1"/>
</dbReference>
<dbReference type="InterPro" id="IPR010090">
    <property type="entry name" value="Phage_tape_meas"/>
</dbReference>
<protein>
    <submittedName>
        <fullName evidence="4">Phage tail tape measure protein</fullName>
    </submittedName>
</protein>
<evidence type="ECO:0000259" key="3">
    <source>
        <dbReference type="Pfam" id="PF10145"/>
    </source>
</evidence>
<dbReference type="Proteomes" id="UP001168883">
    <property type="component" value="Unassembled WGS sequence"/>
</dbReference>
<gene>
    <name evidence="4" type="ORF">Q3C12_34970</name>
</gene>
<sequence length="708" mass="73987">MFELKAKISLIDMLTAPMRKVERQVKSTERATRMYSDATTKLSDSQGKLARSAGQSSKQVEDVNQRLSKMSSSAGTWVGRIGKTAAAFSALGVAAAGVAAGGLVFGGLKRAMDYEAQLSSIQALTGASAEEMKLMNALALEMGAKTKYSALQAAQGIEELLKAGLSPATVKAGGLEAALNLATAGGLDLTEAAETMATSLNAFKKDGLSASDASNILAGTANTAATDVRGLGFALASVGGVADMIGLSFRDVNTAIGLMSNDGLKNGSDAGTSFKSMLMYLQPQTEKATELFNKLGIGVGKANKFFKNGKIKDLAGISEVLQETFKNMSEQQRTATFLDIFGTDGVKAASTLYKAGADGVKKFREEMSKVTALEVAKKKMDNAAGAVEQFKGAVETLQISALTPVLPIIKKIVLAAVGFVEKYTPKITAAVERMVSKAKSYVKDRFLNNPAFQNLTAEGKIRFVIDDIMSSFNGWLKGEGGAQIKSVTETLVSTLAAGVEAASQPLVSTALSLGKALANGVIDGLQNTLADHPLYAAIAGGAAGSRFGIYGVVAGAGAGVIASQGASIKVERKNYEKIVKDPNSIMNRVTGGQSAGPLMSGGAEKPAGIDPFKPFGNVQIGGLDADALTNVPGHSGGLDRVPYDGYVARLHKDERVQTRTEANEYRSGRSSTQPNTVNVTFNYNGTGNAAADVQEMMRLMVRELEALR</sequence>
<name>A0ABT8VMJ7_9BACL</name>
<comment type="caution">
    <text evidence="4">The sequence shown here is derived from an EMBL/GenBank/DDBJ whole genome shotgun (WGS) entry which is preliminary data.</text>
</comment>
<dbReference type="EMBL" id="JAUMKJ010000118">
    <property type="protein sequence ID" value="MDO3682191.1"/>
    <property type="molecule type" value="Genomic_DNA"/>
</dbReference>
<accession>A0ABT8VMJ7</accession>
<feature type="domain" description="Phage tail tape measure protein" evidence="3">
    <location>
        <begin position="137"/>
        <end position="342"/>
    </location>
</feature>
<feature type="region of interest" description="Disordered" evidence="2">
    <location>
        <begin position="27"/>
        <end position="63"/>
    </location>
</feature>
<keyword evidence="1" id="KW-1188">Viral release from host cell</keyword>